<dbReference type="InterPro" id="IPR050065">
    <property type="entry name" value="GlmU-like"/>
</dbReference>
<evidence type="ECO:0000259" key="3">
    <source>
        <dbReference type="Pfam" id="PF12804"/>
    </source>
</evidence>
<keyword evidence="2" id="KW-0548">Nucleotidyltransferase</keyword>
<reference evidence="4 5" key="1">
    <citation type="submission" date="2019-03" db="EMBL/GenBank/DDBJ databases">
        <title>Metabolic potential of uncultured bacteria and archaea associated with petroleum seepage in deep-sea sediments.</title>
        <authorList>
            <person name="Dong X."/>
            <person name="Hubert C."/>
        </authorList>
    </citation>
    <scope>NUCLEOTIDE SEQUENCE [LARGE SCALE GENOMIC DNA]</scope>
    <source>
        <strain evidence="4">E44_bin7</strain>
    </source>
</reference>
<feature type="domain" description="MobA-like NTP transferase" evidence="3">
    <location>
        <begin position="3"/>
        <end position="127"/>
    </location>
</feature>
<organism evidence="4 5">
    <name type="scientific">Aerophobetes bacterium</name>
    <dbReference type="NCBI Taxonomy" id="2030807"/>
    <lineage>
        <taxon>Bacteria</taxon>
        <taxon>Candidatus Aerophobota</taxon>
    </lineage>
</organism>
<accession>A0A523RYC4</accession>
<dbReference type="CDD" id="cd02523">
    <property type="entry name" value="PC_cytidylyltransferase"/>
    <property type="match status" value="1"/>
</dbReference>
<comment type="caution">
    <text evidence="4">The sequence shown here is derived from an EMBL/GenBank/DDBJ whole genome shotgun (WGS) entry which is preliminary data.</text>
</comment>
<evidence type="ECO:0000256" key="1">
    <source>
        <dbReference type="ARBA" id="ARBA00022679"/>
    </source>
</evidence>
<sequence>MKAVILAAGKGTRTKLAIPKPLIKIAGSSLLEKTILTFISLGIREIVIVVGYEAQKVKNHLKNKEFTQNCQITWVENLQFYRGNGVSILCAEDYLKERFLLSMVDHIYEAKLFSGLLSCQGDLVCVVDSCPRFADPKDATRVFIEDGRIKGIGKGLAPYNALDCGLFLCSRKIFPVLRETVEEGKEEWDDAKKRFAKRFSAKVFDICGGFWLDVDTHQDIAKARRLLKKRE</sequence>
<dbReference type="AlphaFoldDB" id="A0A523RYC4"/>
<dbReference type="Gene3D" id="3.90.550.10">
    <property type="entry name" value="Spore Coat Polysaccharide Biosynthesis Protein SpsA, Chain A"/>
    <property type="match status" value="1"/>
</dbReference>
<dbReference type="GO" id="GO:0016779">
    <property type="term" value="F:nucleotidyltransferase activity"/>
    <property type="evidence" value="ECO:0007669"/>
    <property type="project" value="UniProtKB-KW"/>
</dbReference>
<gene>
    <name evidence="4" type="ORF">E3J84_03650</name>
</gene>
<dbReference type="SUPFAM" id="SSF53448">
    <property type="entry name" value="Nucleotide-diphospho-sugar transferases"/>
    <property type="match status" value="1"/>
</dbReference>
<dbReference type="Pfam" id="PF12804">
    <property type="entry name" value="NTP_transf_3"/>
    <property type="match status" value="1"/>
</dbReference>
<evidence type="ECO:0000313" key="4">
    <source>
        <dbReference type="EMBL" id="TET10775.1"/>
    </source>
</evidence>
<keyword evidence="1" id="KW-0808">Transferase</keyword>
<dbReference type="PANTHER" id="PTHR43584:SF8">
    <property type="entry name" value="N-ACETYLMURAMATE ALPHA-1-PHOSPHATE URIDYLYLTRANSFERASE"/>
    <property type="match status" value="1"/>
</dbReference>
<protein>
    <recommendedName>
        <fullName evidence="3">MobA-like NTP transferase domain-containing protein</fullName>
    </recommendedName>
</protein>
<dbReference type="Proteomes" id="UP000316360">
    <property type="component" value="Unassembled WGS sequence"/>
</dbReference>
<proteinExistence type="predicted"/>
<dbReference type="EMBL" id="SOKJ01000205">
    <property type="protein sequence ID" value="TET10775.1"/>
    <property type="molecule type" value="Genomic_DNA"/>
</dbReference>
<dbReference type="InterPro" id="IPR025877">
    <property type="entry name" value="MobA-like_NTP_Trfase"/>
</dbReference>
<dbReference type="PANTHER" id="PTHR43584">
    <property type="entry name" value="NUCLEOTIDYL TRANSFERASE"/>
    <property type="match status" value="1"/>
</dbReference>
<evidence type="ECO:0000313" key="5">
    <source>
        <dbReference type="Proteomes" id="UP000316360"/>
    </source>
</evidence>
<name>A0A523RYC4_UNCAE</name>
<evidence type="ECO:0000256" key="2">
    <source>
        <dbReference type="ARBA" id="ARBA00022695"/>
    </source>
</evidence>
<dbReference type="InterPro" id="IPR029044">
    <property type="entry name" value="Nucleotide-diphossugar_trans"/>
</dbReference>